<evidence type="ECO:0000313" key="1">
    <source>
        <dbReference type="EMBL" id="PJF30507.1"/>
    </source>
</evidence>
<name>A0A2M8NYY0_9CHLR</name>
<dbReference type="EMBL" id="PGTK01000009">
    <property type="protein sequence ID" value="PJF30507.1"/>
    <property type="molecule type" value="Genomic_DNA"/>
</dbReference>
<accession>A0A2M8NYY0</accession>
<sequence length="64" mass="7171">MCYIAVTSASSYSSILPFGLALCQSAHTRRAAVGGALSYPSIPRLRNWLTLQCAHLDKFYHRIW</sequence>
<reference evidence="1 2" key="1">
    <citation type="submission" date="2017-11" db="EMBL/GenBank/DDBJ databases">
        <title>Evolution of Phototrophy in the Chloroflexi Phylum Driven by Horizontal Gene Transfer.</title>
        <authorList>
            <person name="Ward L.M."/>
            <person name="Hemp J."/>
            <person name="Shih P.M."/>
            <person name="Mcglynn S.E."/>
            <person name="Fischer W."/>
        </authorList>
    </citation>
    <scope>NUCLEOTIDE SEQUENCE [LARGE SCALE GENOMIC DNA]</scope>
    <source>
        <strain evidence="1">CP2_2F</strain>
    </source>
</reference>
<dbReference type="AlphaFoldDB" id="A0A2M8NYY0"/>
<protein>
    <submittedName>
        <fullName evidence="1">Uncharacterized protein</fullName>
    </submittedName>
</protein>
<evidence type="ECO:0000313" key="2">
    <source>
        <dbReference type="Proteomes" id="UP000228921"/>
    </source>
</evidence>
<dbReference type="Proteomes" id="UP000228921">
    <property type="component" value="Unassembled WGS sequence"/>
</dbReference>
<comment type="caution">
    <text evidence="1">The sequence shown here is derived from an EMBL/GenBank/DDBJ whole genome shotgun (WGS) entry which is preliminary data.</text>
</comment>
<organism evidence="1 2">
    <name type="scientific">Candidatus Thermofonsia Clade 1 bacterium</name>
    <dbReference type="NCBI Taxonomy" id="2364210"/>
    <lineage>
        <taxon>Bacteria</taxon>
        <taxon>Bacillati</taxon>
        <taxon>Chloroflexota</taxon>
        <taxon>Candidatus Thermofontia</taxon>
        <taxon>Candidatus Thermofonsia Clade 1</taxon>
    </lineage>
</organism>
<gene>
    <name evidence="1" type="ORF">CUN51_07595</name>
</gene>
<proteinExistence type="predicted"/>